<dbReference type="SUPFAM" id="SSF56349">
    <property type="entry name" value="DNA breaking-rejoining enzymes"/>
    <property type="match status" value="1"/>
</dbReference>
<dbReference type="Gene3D" id="1.10.150.130">
    <property type="match status" value="1"/>
</dbReference>
<dbReference type="InterPro" id="IPR011010">
    <property type="entry name" value="DNA_brk_join_enz"/>
</dbReference>
<dbReference type="InterPro" id="IPR044068">
    <property type="entry name" value="CB"/>
</dbReference>
<dbReference type="InterPro" id="IPR046668">
    <property type="entry name" value="DUF6538"/>
</dbReference>
<dbReference type="PROSITE" id="PS51900">
    <property type="entry name" value="CB"/>
    <property type="match status" value="1"/>
</dbReference>
<reference evidence="7 8" key="1">
    <citation type="submission" date="2023-07" db="EMBL/GenBank/DDBJ databases">
        <authorList>
            <person name="Peeters C."/>
        </authorList>
    </citation>
    <scope>NUCLEOTIDE SEQUENCE [LARGE SCALE GENOMIC DNA]</scope>
    <source>
        <strain evidence="7 8">LMG 18095</strain>
    </source>
</reference>
<dbReference type="Proteomes" id="UP001189773">
    <property type="component" value="Unassembled WGS sequence"/>
</dbReference>
<keyword evidence="8" id="KW-1185">Reference proteome</keyword>
<organism evidence="7 8">
    <name type="scientific">Ralstonia thomasii</name>
    <dbReference type="NCBI Taxonomy" id="3058596"/>
    <lineage>
        <taxon>Bacteria</taxon>
        <taxon>Pseudomonadati</taxon>
        <taxon>Pseudomonadota</taxon>
        <taxon>Betaproteobacteria</taxon>
        <taxon>Burkholderiales</taxon>
        <taxon>Burkholderiaceae</taxon>
        <taxon>Ralstonia</taxon>
    </lineage>
</organism>
<evidence type="ECO:0000259" key="6">
    <source>
        <dbReference type="PROSITE" id="PS51900"/>
    </source>
</evidence>
<feature type="compositionally biased region" description="Basic and acidic residues" evidence="5">
    <location>
        <begin position="86"/>
        <end position="101"/>
    </location>
</feature>
<sequence length="548" mass="62371">MDKALQQYLYKRPDSEKWQFRRPVPKHLQASIGKPVITASLGTPDYKTAAKRARKLSVEADNLFATHEAKLQVADETPPTTDAADEIPHTSEAAHDEQPQKLERWMIPSLIERYKAAILDTDEDERPKTLADLQARRAELGQELQALEDACAIQDTSYAEHNTDDMLATEGFDAATAEPGLLQHYTLQLMQADLQVIKSQLDRLRGIEVPTPDMPAAPGENDSWDHYLGYWASERHPEPKTVDEARSQVARLRKFSGDSAPVELTADDIRDYARYLEQNEGLSKSRVKTIFALLRPILQTNLESGLTALRANPFSEVKIKVSTKEKNDQQPFEPSHIRLLFKTEVFTAGKRPAKGGGDAAFWLPLLAVFGGEREEELGQLMVCDVQTWNNRMFLRITDLHEEQGVKNRVSKRQVPVHSELMKIGFGRYVEQMQLAGEEWLFPGLKPNKYGVLTAQFSTWFNEYLDKHVVDDIRYNFHSFRHTFEEYGGRCKLSQYQLDGILGHQPEGMAGRYGKKRAGRRIYDPMELAAGMDLFKIEGVDFSHLYNSY</sequence>
<evidence type="ECO:0000256" key="2">
    <source>
        <dbReference type="ARBA" id="ARBA00023125"/>
    </source>
</evidence>
<keyword evidence="2 4" id="KW-0238">DNA-binding</keyword>
<dbReference type="EMBL" id="CATZAR010000006">
    <property type="protein sequence ID" value="CAJ0794449.1"/>
    <property type="molecule type" value="Genomic_DNA"/>
</dbReference>
<feature type="domain" description="Core-binding (CB)" evidence="6">
    <location>
        <begin position="218"/>
        <end position="302"/>
    </location>
</feature>
<evidence type="ECO:0000313" key="7">
    <source>
        <dbReference type="EMBL" id="CAJ0794449.1"/>
    </source>
</evidence>
<evidence type="ECO:0000256" key="3">
    <source>
        <dbReference type="ARBA" id="ARBA00023172"/>
    </source>
</evidence>
<evidence type="ECO:0000256" key="4">
    <source>
        <dbReference type="PROSITE-ProRule" id="PRU01248"/>
    </source>
</evidence>
<keyword evidence="1" id="KW-0229">DNA integration</keyword>
<dbReference type="Gene3D" id="1.10.443.10">
    <property type="entry name" value="Intergrase catalytic core"/>
    <property type="match status" value="1"/>
</dbReference>
<comment type="caution">
    <text evidence="7">The sequence shown here is derived from an EMBL/GenBank/DDBJ whole genome shotgun (WGS) entry which is preliminary data.</text>
</comment>
<keyword evidence="3" id="KW-0233">DNA recombination</keyword>
<proteinExistence type="predicted"/>
<accession>A0ABM9JHW1</accession>
<evidence type="ECO:0000256" key="1">
    <source>
        <dbReference type="ARBA" id="ARBA00022908"/>
    </source>
</evidence>
<dbReference type="InterPro" id="IPR010998">
    <property type="entry name" value="Integrase_recombinase_N"/>
</dbReference>
<dbReference type="CDD" id="cd01184">
    <property type="entry name" value="INT_C_like_1"/>
    <property type="match status" value="1"/>
</dbReference>
<evidence type="ECO:0000313" key="8">
    <source>
        <dbReference type="Proteomes" id="UP001189773"/>
    </source>
</evidence>
<dbReference type="InterPro" id="IPR013762">
    <property type="entry name" value="Integrase-like_cat_sf"/>
</dbReference>
<dbReference type="Pfam" id="PF20172">
    <property type="entry name" value="DUF6538"/>
    <property type="match status" value="1"/>
</dbReference>
<protein>
    <recommendedName>
        <fullName evidence="6">Core-binding (CB) domain-containing protein</fullName>
    </recommendedName>
</protein>
<feature type="region of interest" description="Disordered" evidence="5">
    <location>
        <begin position="72"/>
        <end position="101"/>
    </location>
</feature>
<name>A0ABM9JHW1_9RALS</name>
<gene>
    <name evidence="7" type="ORF">LMG18095_02606</name>
</gene>
<evidence type="ECO:0000256" key="5">
    <source>
        <dbReference type="SAM" id="MobiDB-lite"/>
    </source>
</evidence>